<dbReference type="InterPro" id="IPR001343">
    <property type="entry name" value="Hemolysn_Ca-bd"/>
</dbReference>
<dbReference type="RefSeq" id="WP_386736180.1">
    <property type="nucleotide sequence ID" value="NZ_JBHRXI010000015.1"/>
</dbReference>
<evidence type="ECO:0000313" key="1">
    <source>
        <dbReference type="EMBL" id="MFC3614902.1"/>
    </source>
</evidence>
<proteinExistence type="predicted"/>
<dbReference type="PROSITE" id="PS00330">
    <property type="entry name" value="HEMOLYSIN_CALCIUM"/>
    <property type="match status" value="3"/>
</dbReference>
<dbReference type="InterPro" id="IPR018511">
    <property type="entry name" value="Hemolysin-typ_Ca-bd_CS"/>
</dbReference>
<dbReference type="Proteomes" id="UP001595629">
    <property type="component" value="Unassembled WGS sequence"/>
</dbReference>
<keyword evidence="2" id="KW-1185">Reference proteome</keyword>
<protein>
    <submittedName>
        <fullName evidence="1">Calcium-binding protein</fullName>
    </submittedName>
</protein>
<dbReference type="Gene3D" id="2.150.10.10">
    <property type="entry name" value="Serralysin-like metalloprotease, C-terminal"/>
    <property type="match status" value="2"/>
</dbReference>
<gene>
    <name evidence="1" type="ORF">ACFORG_14120</name>
</gene>
<dbReference type="EMBL" id="JBHRXI010000015">
    <property type="protein sequence ID" value="MFC3614902.1"/>
    <property type="molecule type" value="Genomic_DNA"/>
</dbReference>
<dbReference type="PRINTS" id="PR00313">
    <property type="entry name" value="CABNDNGRPT"/>
</dbReference>
<dbReference type="SUPFAM" id="SSF51120">
    <property type="entry name" value="beta-Roll"/>
    <property type="match status" value="2"/>
</dbReference>
<accession>A0ABV7TH11</accession>
<name>A0ABV7TH11_9RHOB</name>
<reference evidence="2" key="1">
    <citation type="journal article" date="2019" name="Int. J. Syst. Evol. Microbiol.">
        <title>The Global Catalogue of Microorganisms (GCM) 10K type strain sequencing project: providing services to taxonomists for standard genome sequencing and annotation.</title>
        <authorList>
            <consortium name="The Broad Institute Genomics Platform"/>
            <consortium name="The Broad Institute Genome Sequencing Center for Infectious Disease"/>
            <person name="Wu L."/>
            <person name="Ma J."/>
        </authorList>
    </citation>
    <scope>NUCLEOTIDE SEQUENCE [LARGE SCALE GENOMIC DNA]</scope>
    <source>
        <strain evidence="2">KCTC 42911</strain>
    </source>
</reference>
<sequence length="505" mass="53734">MTSILLPDGRTVFFHSALSSDPAGPSSRIAIHVTGADGARLFESAFLDIQDLDARHEEIGATLLENGDIRVFWHENRDLTIHAQDFAPDGQPRAGATLVENLGYRAFTNPVMLTLGNGNIVYGETQIAVIDQDFNRLPTDGGFNGWPATFPQQFNPFSGALARIDGGFAWATMDMNTDERIMLHLFDENFGQIAVRIPVGSGLNRESTGRLTNAIDVAELSDGRIAVIYASRNYPDDSFADGTGNDGIFLEILARDGSTSLSERQIDPLDAAEQEEGIMPRLWALDDGGFVAGWTVWPSRVELRRFDASGTELLAESYDRNDEASPTYRKLGEIVVEPEGDAYLVNSSETIPLVDFSATGGPVVRGSDAGETVAGTDASERILAGGGDDVIRPGGGSDTIDGGAGIDTIDFRFQVLVEGWTAVDYLLDLSLAAGIADIFGEALHRLSGIESAVGTDWTDLLAGDAVANVMQGLGGNDRLVGLEGDDTLDGGVGADTLNGGDGDDR</sequence>
<comment type="caution">
    <text evidence="1">The sequence shown here is derived from an EMBL/GenBank/DDBJ whole genome shotgun (WGS) entry which is preliminary data.</text>
</comment>
<dbReference type="InterPro" id="IPR011049">
    <property type="entry name" value="Serralysin-like_metalloprot_C"/>
</dbReference>
<evidence type="ECO:0000313" key="2">
    <source>
        <dbReference type="Proteomes" id="UP001595629"/>
    </source>
</evidence>
<organism evidence="1 2">
    <name type="scientific">Lutimaribacter marinistellae</name>
    <dbReference type="NCBI Taxonomy" id="1820329"/>
    <lineage>
        <taxon>Bacteria</taxon>
        <taxon>Pseudomonadati</taxon>
        <taxon>Pseudomonadota</taxon>
        <taxon>Alphaproteobacteria</taxon>
        <taxon>Rhodobacterales</taxon>
        <taxon>Roseobacteraceae</taxon>
        <taxon>Lutimaribacter</taxon>
    </lineage>
</organism>
<dbReference type="Pfam" id="PF00353">
    <property type="entry name" value="HemolysinCabind"/>
    <property type="match status" value="2"/>
</dbReference>
<feature type="non-terminal residue" evidence="1">
    <location>
        <position position="505"/>
    </location>
</feature>